<dbReference type="InterPro" id="IPR032828">
    <property type="entry name" value="PolyA_RNA-bd"/>
</dbReference>
<dbReference type="CDD" id="cd05398">
    <property type="entry name" value="NT_ClassII-CCAase"/>
    <property type="match status" value="1"/>
</dbReference>
<dbReference type="EMBL" id="PFBU01000075">
    <property type="protein sequence ID" value="PIR78004.1"/>
    <property type="molecule type" value="Genomic_DNA"/>
</dbReference>
<evidence type="ECO:0000256" key="5">
    <source>
        <dbReference type="ARBA" id="ARBA00022723"/>
    </source>
</evidence>
<dbReference type="Gene3D" id="3.30.460.10">
    <property type="entry name" value="Beta Polymerase, domain 2"/>
    <property type="match status" value="1"/>
</dbReference>
<evidence type="ECO:0000256" key="2">
    <source>
        <dbReference type="ARBA" id="ARBA00022679"/>
    </source>
</evidence>
<dbReference type="InterPro" id="IPR006674">
    <property type="entry name" value="HD_domain"/>
</dbReference>
<evidence type="ECO:0000259" key="10">
    <source>
        <dbReference type="PROSITE" id="PS51831"/>
    </source>
</evidence>
<dbReference type="GO" id="GO:0008033">
    <property type="term" value="P:tRNA processing"/>
    <property type="evidence" value="ECO:0007669"/>
    <property type="project" value="UniProtKB-KW"/>
</dbReference>
<dbReference type="AlphaFoldDB" id="A0A2H0TXQ2"/>
<evidence type="ECO:0000256" key="1">
    <source>
        <dbReference type="ARBA" id="ARBA00001946"/>
    </source>
</evidence>
<dbReference type="Gene3D" id="1.10.246.80">
    <property type="match status" value="1"/>
</dbReference>
<dbReference type="InterPro" id="IPR050124">
    <property type="entry name" value="tRNA_CCA-adding_enzyme"/>
</dbReference>
<evidence type="ECO:0000256" key="4">
    <source>
        <dbReference type="ARBA" id="ARBA00022695"/>
    </source>
</evidence>
<organism evidence="11 12">
    <name type="scientific">Candidatus Magasanikbacteria bacterium CG10_big_fil_rev_8_21_14_0_10_36_16</name>
    <dbReference type="NCBI Taxonomy" id="1974645"/>
    <lineage>
        <taxon>Bacteria</taxon>
        <taxon>Candidatus Magasanikiibacteriota</taxon>
    </lineage>
</organism>
<dbReference type="Pfam" id="PF12627">
    <property type="entry name" value="PolyA_pol_RNAbd"/>
    <property type="match status" value="1"/>
</dbReference>
<keyword evidence="5" id="KW-0479">Metal-binding</keyword>
<evidence type="ECO:0000256" key="8">
    <source>
        <dbReference type="ARBA" id="ARBA00022884"/>
    </source>
</evidence>
<evidence type="ECO:0000256" key="7">
    <source>
        <dbReference type="ARBA" id="ARBA00022842"/>
    </source>
</evidence>
<evidence type="ECO:0000313" key="12">
    <source>
        <dbReference type="Proteomes" id="UP000230852"/>
    </source>
</evidence>
<dbReference type="Proteomes" id="UP000230852">
    <property type="component" value="Unassembled WGS sequence"/>
</dbReference>
<dbReference type="GO" id="GO:0000166">
    <property type="term" value="F:nucleotide binding"/>
    <property type="evidence" value="ECO:0007669"/>
    <property type="project" value="UniProtKB-KW"/>
</dbReference>
<dbReference type="PROSITE" id="PS51831">
    <property type="entry name" value="HD"/>
    <property type="match status" value="1"/>
</dbReference>
<proteinExistence type="inferred from homology"/>
<comment type="cofactor">
    <cofactor evidence="1">
        <name>Mg(2+)</name>
        <dbReference type="ChEBI" id="CHEBI:18420"/>
    </cofactor>
</comment>
<evidence type="ECO:0000256" key="9">
    <source>
        <dbReference type="RuleBase" id="RU003953"/>
    </source>
</evidence>
<keyword evidence="8 9" id="KW-0694">RNA-binding</keyword>
<dbReference type="GO" id="GO:0046872">
    <property type="term" value="F:metal ion binding"/>
    <property type="evidence" value="ECO:0007669"/>
    <property type="project" value="UniProtKB-KW"/>
</dbReference>
<dbReference type="InterPro" id="IPR002646">
    <property type="entry name" value="PolA_pol_head_dom"/>
</dbReference>
<evidence type="ECO:0000256" key="6">
    <source>
        <dbReference type="ARBA" id="ARBA00022741"/>
    </source>
</evidence>
<protein>
    <submittedName>
        <fullName evidence="11">tRNA nucleotidyltransferase</fullName>
    </submittedName>
</protein>
<dbReference type="SUPFAM" id="SSF81891">
    <property type="entry name" value="Poly A polymerase C-terminal region-like"/>
    <property type="match status" value="1"/>
</dbReference>
<keyword evidence="4" id="KW-0548">Nucleotidyltransferase</keyword>
<evidence type="ECO:0000313" key="11">
    <source>
        <dbReference type="EMBL" id="PIR78004.1"/>
    </source>
</evidence>
<reference evidence="12" key="1">
    <citation type="submission" date="2017-09" db="EMBL/GenBank/DDBJ databases">
        <title>Depth-based differentiation of microbial function through sediment-hosted aquifers and enrichment of novel symbionts in the deep terrestrial subsurface.</title>
        <authorList>
            <person name="Probst A.J."/>
            <person name="Ladd B."/>
            <person name="Jarett J.K."/>
            <person name="Geller-Mcgrath D.E."/>
            <person name="Sieber C.M.K."/>
            <person name="Emerson J.B."/>
            <person name="Anantharaman K."/>
            <person name="Thomas B.C."/>
            <person name="Malmstrom R."/>
            <person name="Stieglmeier M."/>
            <person name="Klingl A."/>
            <person name="Woyke T."/>
            <person name="Ryan C.M."/>
            <person name="Banfield J.F."/>
        </authorList>
    </citation>
    <scope>NUCLEOTIDE SEQUENCE [LARGE SCALE GENOMIC DNA]</scope>
</reference>
<dbReference type="GO" id="GO:0016779">
    <property type="term" value="F:nucleotidyltransferase activity"/>
    <property type="evidence" value="ECO:0007669"/>
    <property type="project" value="UniProtKB-KW"/>
</dbReference>
<dbReference type="CDD" id="cd00077">
    <property type="entry name" value="HDc"/>
    <property type="match status" value="1"/>
</dbReference>
<keyword evidence="7" id="KW-0460">Magnesium</keyword>
<dbReference type="Pfam" id="PF01966">
    <property type="entry name" value="HD"/>
    <property type="match status" value="1"/>
</dbReference>
<keyword evidence="6" id="KW-0547">Nucleotide-binding</keyword>
<dbReference type="GO" id="GO:0003723">
    <property type="term" value="F:RNA binding"/>
    <property type="evidence" value="ECO:0007669"/>
    <property type="project" value="UniProtKB-KW"/>
</dbReference>
<gene>
    <name evidence="11" type="ORF">COU28_03945</name>
</gene>
<comment type="caution">
    <text evidence="11">The sequence shown here is derived from an EMBL/GenBank/DDBJ whole genome shotgun (WGS) entry which is preliminary data.</text>
</comment>
<dbReference type="PANTHER" id="PTHR47545">
    <property type="entry name" value="MULTIFUNCTIONAL CCA PROTEIN"/>
    <property type="match status" value="1"/>
</dbReference>
<keyword evidence="2 9" id="KW-0808">Transferase</keyword>
<dbReference type="Pfam" id="PF01743">
    <property type="entry name" value="PolyA_pol"/>
    <property type="match status" value="2"/>
</dbReference>
<sequence>MLILIMNIKEIFSTIYEVSKKENVNVYAVGGHVRDLLLKRRVKKDIDFVVVGSGLEFAKKFEIEYEGEGTLIEFPDFDTARFVFTRTMDLKVEEPEKTFDENQIKKEKLFEIEFAGARTEKYDENSRKPQVVATDLKTDLERRDFTVNAMARKVMASGLSKKIEDPFDGQKDLAKKILRTPLDPDVTFSEDPLRMLRATRFASQLNFEIEKKTYLALEKNKERLKIISAERIQEEFMKLLSTPKPSVGLWILYETGLLKMFLPEVCDLWGVEEVYGHTHKNNLDHTFKVVDNLAERSNNTLLRYAALMHDIGKPGTKKFIKGRGWAFDMHEHLGRKTVRIIGKRLRMSKSDTEYVAKLVRWHQQPIALMDEGITDSPVRRLVVNLGDDLEDLLTLCRSDITTGNPKKLEKRLKNYDVLEIRIAEVLEKDKLRAFNSPVHGEEIMEMCNLKPGPTVGRIKKALEEAILDGKVENDYQKVKEYFFTIKDEYMQSVQEWEKN</sequence>
<comment type="similarity">
    <text evidence="9">Belongs to the tRNA nucleotidyltransferase/poly(A) polymerase family.</text>
</comment>
<dbReference type="Gene3D" id="1.10.3090.10">
    <property type="entry name" value="cca-adding enzyme, domain 2"/>
    <property type="match status" value="1"/>
</dbReference>
<keyword evidence="3" id="KW-0819">tRNA processing</keyword>
<name>A0A2H0TXQ2_9BACT</name>
<dbReference type="SUPFAM" id="SSF81301">
    <property type="entry name" value="Nucleotidyltransferase"/>
    <property type="match status" value="1"/>
</dbReference>
<dbReference type="InterPro" id="IPR003607">
    <property type="entry name" value="HD/PDEase_dom"/>
</dbReference>
<dbReference type="InterPro" id="IPR043519">
    <property type="entry name" value="NT_sf"/>
</dbReference>
<accession>A0A2H0TXQ2</accession>
<feature type="domain" description="HD" evidence="10">
    <location>
        <begin position="282"/>
        <end position="392"/>
    </location>
</feature>
<evidence type="ECO:0000256" key="3">
    <source>
        <dbReference type="ARBA" id="ARBA00022694"/>
    </source>
</evidence>